<evidence type="ECO:0000313" key="7">
    <source>
        <dbReference type="Proteomes" id="UP001143486"/>
    </source>
</evidence>
<feature type="signal peptide" evidence="4">
    <location>
        <begin position="1"/>
        <end position="21"/>
    </location>
</feature>
<dbReference type="EMBL" id="BSFE01000001">
    <property type="protein sequence ID" value="GLK51076.1"/>
    <property type="molecule type" value="Genomic_DNA"/>
</dbReference>
<proteinExistence type="predicted"/>
<evidence type="ECO:0000256" key="4">
    <source>
        <dbReference type="SAM" id="SignalP"/>
    </source>
</evidence>
<evidence type="ECO:0000256" key="3">
    <source>
        <dbReference type="PROSITE-ProRule" id="PRU00433"/>
    </source>
</evidence>
<dbReference type="GO" id="GO:0009055">
    <property type="term" value="F:electron transfer activity"/>
    <property type="evidence" value="ECO:0007669"/>
    <property type="project" value="InterPro"/>
</dbReference>
<dbReference type="PROSITE" id="PS51007">
    <property type="entry name" value="CYTC"/>
    <property type="match status" value="1"/>
</dbReference>
<dbReference type="AlphaFoldDB" id="A0A9W6IIQ3"/>
<comment type="caution">
    <text evidence="6">The sequence shown here is derived from an EMBL/GenBank/DDBJ whole genome shotgun (WGS) entry which is preliminary data.</text>
</comment>
<accession>A0A9W6IIQ3</accession>
<keyword evidence="4" id="KW-0732">Signal</keyword>
<evidence type="ECO:0000256" key="1">
    <source>
        <dbReference type="ARBA" id="ARBA00022723"/>
    </source>
</evidence>
<reference evidence="6" key="1">
    <citation type="journal article" date="2014" name="Int. J. Syst. Evol. Microbiol.">
        <title>Complete genome sequence of Corynebacterium casei LMG S-19264T (=DSM 44701T), isolated from a smear-ripened cheese.</title>
        <authorList>
            <consortium name="US DOE Joint Genome Institute (JGI-PGF)"/>
            <person name="Walter F."/>
            <person name="Albersmeier A."/>
            <person name="Kalinowski J."/>
            <person name="Ruckert C."/>
        </authorList>
    </citation>
    <scope>NUCLEOTIDE SEQUENCE</scope>
    <source>
        <strain evidence="6">VKM B-1513</strain>
    </source>
</reference>
<reference evidence="6" key="2">
    <citation type="submission" date="2023-01" db="EMBL/GenBank/DDBJ databases">
        <authorList>
            <person name="Sun Q."/>
            <person name="Evtushenko L."/>
        </authorList>
    </citation>
    <scope>NUCLEOTIDE SEQUENCE</scope>
    <source>
        <strain evidence="6">VKM B-1513</strain>
    </source>
</reference>
<evidence type="ECO:0000313" key="6">
    <source>
        <dbReference type="EMBL" id="GLK51076.1"/>
    </source>
</evidence>
<feature type="chain" id="PRO_5040820870" description="Cytochrome c domain-containing protein" evidence="4">
    <location>
        <begin position="22"/>
        <end position="376"/>
    </location>
</feature>
<feature type="domain" description="Cytochrome c" evidence="5">
    <location>
        <begin position="176"/>
        <end position="339"/>
    </location>
</feature>
<dbReference type="RefSeq" id="WP_271185469.1">
    <property type="nucleotide sequence ID" value="NZ_BSFE01000001.1"/>
</dbReference>
<keyword evidence="2 3" id="KW-0408">Iron</keyword>
<dbReference type="InterPro" id="IPR009056">
    <property type="entry name" value="Cyt_c-like_dom"/>
</dbReference>
<dbReference type="PROSITE" id="PS51257">
    <property type="entry name" value="PROKAR_LIPOPROTEIN"/>
    <property type="match status" value="1"/>
</dbReference>
<evidence type="ECO:0000256" key="2">
    <source>
        <dbReference type="ARBA" id="ARBA00023004"/>
    </source>
</evidence>
<protein>
    <recommendedName>
        <fullName evidence="5">Cytochrome c domain-containing protein</fullName>
    </recommendedName>
</protein>
<sequence>MLRFSVLALALLTAACGGREAATPQFIETGNPALLSAWGMMRSDGRSLVLGDGVVPYDLNTPLFSDYAHKQRTIWMPEGVSATYRENDVLDFPVGTVITKTFYYPRTGTPDEVRSTLETAPGWRPDGLDLAGIRLVETRILVHRESGWVALPYVWNADQTDAELRRAGEIIRLTATDADSREQDFAYAVPNANQCAGCHAVNNTTRQIQPIGPAPRHINRDYAYAGGAQNQLEHLHAAGYLGDWPGAETAPRAVNYLDAAEPLDARARDYLDINCAHCHNPSGPADTSGLHLQHDAPTGPNLGLCKLPIAAGGGTGGRRFGIMPGEPEESILLYRMETNDPGAMMPELGRAIRHEEGIALIRQWISELDADCQARG</sequence>
<name>A0A9W6IIQ3_9PROT</name>
<dbReference type="NCBIfam" id="TIGR03806">
    <property type="entry name" value="chp_HNE_0200"/>
    <property type="match status" value="1"/>
</dbReference>
<dbReference type="GO" id="GO:0020037">
    <property type="term" value="F:heme binding"/>
    <property type="evidence" value="ECO:0007669"/>
    <property type="project" value="InterPro"/>
</dbReference>
<gene>
    <name evidence="6" type="ORF">GCM10017621_05840</name>
</gene>
<keyword evidence="1 3" id="KW-0479">Metal-binding</keyword>
<keyword evidence="3" id="KW-0349">Heme</keyword>
<evidence type="ECO:0000259" key="5">
    <source>
        <dbReference type="PROSITE" id="PS51007"/>
    </source>
</evidence>
<organism evidence="6 7">
    <name type="scientific">Maricaulis virginensis</name>
    <dbReference type="NCBI Taxonomy" id="144022"/>
    <lineage>
        <taxon>Bacteria</taxon>
        <taxon>Pseudomonadati</taxon>
        <taxon>Pseudomonadota</taxon>
        <taxon>Alphaproteobacteria</taxon>
        <taxon>Maricaulales</taxon>
        <taxon>Maricaulaceae</taxon>
        <taxon>Maricaulis</taxon>
    </lineage>
</organism>
<dbReference type="InterPro" id="IPR022269">
    <property type="entry name" value="SO_2930-like_C"/>
</dbReference>
<dbReference type="GO" id="GO:0046872">
    <property type="term" value="F:metal ion binding"/>
    <property type="evidence" value="ECO:0007669"/>
    <property type="project" value="UniProtKB-KW"/>
</dbReference>
<dbReference type="Proteomes" id="UP001143486">
    <property type="component" value="Unassembled WGS sequence"/>
</dbReference>
<keyword evidence="7" id="KW-1185">Reference proteome</keyword>